<dbReference type="SUPFAM" id="SSF57302">
    <property type="entry name" value="Snake toxin-like"/>
    <property type="match status" value="1"/>
</dbReference>
<protein>
    <submittedName>
        <fullName evidence="3">Snake toxin</fullName>
    </submittedName>
</protein>
<feature type="region of interest" description="Disordered" evidence="1">
    <location>
        <begin position="132"/>
        <end position="152"/>
    </location>
</feature>
<evidence type="ECO:0000256" key="2">
    <source>
        <dbReference type="SAM" id="Phobius"/>
    </source>
</evidence>
<feature type="transmembrane region" description="Helical" evidence="2">
    <location>
        <begin position="266"/>
        <end position="287"/>
    </location>
</feature>
<feature type="compositionally biased region" description="Polar residues" evidence="1">
    <location>
        <begin position="1"/>
        <end position="19"/>
    </location>
</feature>
<evidence type="ECO:0000256" key="1">
    <source>
        <dbReference type="SAM" id="MobiDB-lite"/>
    </source>
</evidence>
<keyword evidence="2" id="KW-0812">Transmembrane</keyword>
<dbReference type="VEuPathDB" id="VectorBase:MDOA001740"/>
<accession>T1PIT3</accession>
<dbReference type="CDD" id="cd00117">
    <property type="entry name" value="TFP"/>
    <property type="match status" value="1"/>
</dbReference>
<dbReference type="EMBL" id="KA648681">
    <property type="protein sequence ID" value="AFP63310.1"/>
    <property type="molecule type" value="mRNA"/>
</dbReference>
<evidence type="ECO:0000313" key="3">
    <source>
        <dbReference type="EMBL" id="AFP63310.1"/>
    </source>
</evidence>
<dbReference type="InterPro" id="IPR045860">
    <property type="entry name" value="Snake_toxin-like_sf"/>
</dbReference>
<feature type="compositionally biased region" description="Low complexity" evidence="1">
    <location>
        <begin position="136"/>
        <end position="152"/>
    </location>
</feature>
<sequence length="293" mass="32013">MSPPASQRYNGKIATSSGTRGEGAAPAGRTTKTLKLQQNARGIVGSHSAFGRARLSSLVASETVAATTLLSASSNSSLLFEEKKVKSTAIRPTLQQTKTTKTTATAVVATTKTGRRNRFNTATETLNEKNSYRNIKSNNNNNTTTKTTTTSPSPSFKIMSYQRSIFALLAVLLCGLVGVDGLKCHMCGQYNEGVGSITPCLNYSEQHAHLYLKECSKKSEKYCVKYVSELSIVRDCATECSEKEIWETQTYCCTEDGCNGASNMEFSTFVLIVPIVAYMCQAIWNVIKEQKRR</sequence>
<organism evidence="3">
    <name type="scientific">Musca domestica</name>
    <name type="common">House fly</name>
    <dbReference type="NCBI Taxonomy" id="7370"/>
    <lineage>
        <taxon>Eukaryota</taxon>
        <taxon>Metazoa</taxon>
        <taxon>Ecdysozoa</taxon>
        <taxon>Arthropoda</taxon>
        <taxon>Hexapoda</taxon>
        <taxon>Insecta</taxon>
        <taxon>Pterygota</taxon>
        <taxon>Neoptera</taxon>
        <taxon>Endopterygota</taxon>
        <taxon>Diptera</taxon>
        <taxon>Brachycera</taxon>
        <taxon>Muscomorpha</taxon>
        <taxon>Muscoidea</taxon>
        <taxon>Muscidae</taxon>
        <taxon>Musca</taxon>
    </lineage>
</organism>
<reference evidence="3" key="1">
    <citation type="submission" date="2012-08" db="EMBL/GenBank/DDBJ databases">
        <title>Transcriptome of adult Musca domestica launches a platform for comparative house fly gene expression and characterization of differential gene expression among resistant and susceptible house flies.</title>
        <authorList>
            <person name="Liu N."/>
            <person name="Zhang L."/>
            <person name="Li M."/>
            <person name="Reid W."/>
        </authorList>
    </citation>
    <scope>NUCLEOTIDE SEQUENCE</scope>
    <source>
        <strain evidence="3">ALHF</strain>
        <tissue evidence="3">Whole body</tissue>
    </source>
</reference>
<feature type="transmembrane region" description="Helical" evidence="2">
    <location>
        <begin position="165"/>
        <end position="182"/>
    </location>
</feature>
<keyword evidence="2" id="KW-0472">Membrane</keyword>
<name>T1PIT3_MUSDO</name>
<keyword evidence="2" id="KW-1133">Transmembrane helix</keyword>
<proteinExistence type="evidence at transcript level"/>
<dbReference type="AlphaFoldDB" id="T1PIT3"/>
<feature type="region of interest" description="Disordered" evidence="1">
    <location>
        <begin position="1"/>
        <end position="29"/>
    </location>
</feature>